<protein>
    <submittedName>
        <fullName evidence="2">Uncharacterized protein</fullName>
    </submittedName>
</protein>
<evidence type="ECO:0000256" key="1">
    <source>
        <dbReference type="SAM" id="MobiDB-lite"/>
    </source>
</evidence>
<proteinExistence type="predicted"/>
<sequence length="263" mass="28359">MPSSIIFGTRSLSTKTAAANVENKATRRPNLATRSSTQLMDTSATTHLILLDTTISSMRPSIAAGKPPASLPMSERSPSGPMPSGKETMLIPAGPAAPASPPASMALTMRSWLMSVFTKSTSMPCSTSRWASSMSGLTWPWRGHGSIMTRGRGGGGVASTAMDWRLFRSARAFVLEWFTATWDGDREALSRGHPPTWPVLLFKMPSSMQTETRSAVAIDPIHPAGVAFQDDLIIASKVAPARSAIQIGHPFQWRTQEFFLVKV</sequence>
<name>A0A5J9SDS8_9POAL</name>
<organism evidence="2 3">
    <name type="scientific">Eragrostis curvula</name>
    <name type="common">weeping love grass</name>
    <dbReference type="NCBI Taxonomy" id="38414"/>
    <lineage>
        <taxon>Eukaryota</taxon>
        <taxon>Viridiplantae</taxon>
        <taxon>Streptophyta</taxon>
        <taxon>Embryophyta</taxon>
        <taxon>Tracheophyta</taxon>
        <taxon>Spermatophyta</taxon>
        <taxon>Magnoliopsida</taxon>
        <taxon>Liliopsida</taxon>
        <taxon>Poales</taxon>
        <taxon>Poaceae</taxon>
        <taxon>PACMAD clade</taxon>
        <taxon>Chloridoideae</taxon>
        <taxon>Eragrostideae</taxon>
        <taxon>Eragrostidinae</taxon>
        <taxon>Eragrostis</taxon>
    </lineage>
</organism>
<evidence type="ECO:0000313" key="3">
    <source>
        <dbReference type="Proteomes" id="UP000324897"/>
    </source>
</evidence>
<gene>
    <name evidence="2" type="ORF">EJB05_57286</name>
</gene>
<reference evidence="2 3" key="1">
    <citation type="journal article" date="2019" name="Sci. Rep.">
        <title>A high-quality genome of Eragrostis curvula grass provides insights into Poaceae evolution and supports new strategies to enhance forage quality.</title>
        <authorList>
            <person name="Carballo J."/>
            <person name="Santos B.A.C.M."/>
            <person name="Zappacosta D."/>
            <person name="Garbus I."/>
            <person name="Selva J.P."/>
            <person name="Gallo C.A."/>
            <person name="Diaz A."/>
            <person name="Albertini E."/>
            <person name="Caccamo M."/>
            <person name="Echenique V."/>
        </authorList>
    </citation>
    <scope>NUCLEOTIDE SEQUENCE [LARGE SCALE GENOMIC DNA]</scope>
    <source>
        <strain evidence="3">cv. Victoria</strain>
        <tissue evidence="2">Leaf</tissue>
    </source>
</reference>
<dbReference type="AlphaFoldDB" id="A0A5J9SDS8"/>
<feature type="region of interest" description="Disordered" evidence="1">
    <location>
        <begin position="60"/>
        <end position="86"/>
    </location>
</feature>
<dbReference type="EMBL" id="RWGY01000999">
    <property type="protein sequence ID" value="TVT97464.1"/>
    <property type="molecule type" value="Genomic_DNA"/>
</dbReference>
<dbReference type="Proteomes" id="UP000324897">
    <property type="component" value="Unassembled WGS sequence"/>
</dbReference>
<dbReference type="Gramene" id="TVT97464">
    <property type="protein sequence ID" value="TVT97464"/>
    <property type="gene ID" value="EJB05_57286"/>
</dbReference>
<comment type="caution">
    <text evidence="2">The sequence shown here is derived from an EMBL/GenBank/DDBJ whole genome shotgun (WGS) entry which is preliminary data.</text>
</comment>
<evidence type="ECO:0000313" key="2">
    <source>
        <dbReference type="EMBL" id="TVT97464.1"/>
    </source>
</evidence>
<keyword evidence="3" id="KW-1185">Reference proteome</keyword>
<feature type="non-terminal residue" evidence="2">
    <location>
        <position position="1"/>
    </location>
</feature>
<accession>A0A5J9SDS8</accession>